<reference evidence="1" key="1">
    <citation type="submission" date="2022-04" db="EMBL/GenBank/DDBJ databases">
        <title>Genome of the entomopathogenic fungus Entomophthora muscae.</title>
        <authorList>
            <person name="Elya C."/>
            <person name="Lovett B.R."/>
            <person name="Lee E."/>
            <person name="Macias A.M."/>
            <person name="Hajek A.E."/>
            <person name="De Bivort B.L."/>
            <person name="Kasson M.T."/>
            <person name="De Fine Licht H.H."/>
            <person name="Stajich J.E."/>
        </authorList>
    </citation>
    <scope>NUCLEOTIDE SEQUENCE</scope>
    <source>
        <strain evidence="1">Berkeley</strain>
    </source>
</reference>
<keyword evidence="2" id="KW-1185">Reference proteome</keyword>
<gene>
    <name evidence="1" type="ORF">DSO57_1023168</name>
</gene>
<evidence type="ECO:0000313" key="2">
    <source>
        <dbReference type="Proteomes" id="UP001165960"/>
    </source>
</evidence>
<sequence>MNLKSTPVANQELSLGRGTGTGLRPNPMTTTLKQVNQNSWAKCHFAAFGPKHPVPQACLSQCPDEPPMENIMFGGGLIQLLPHFVFAFYQISTRSHSPPSPLPSVSCPPGVSCRPVHFTKYPFKPKYKDYTPEKKLKLNSLACMQSAVKYNCQGPWIFSTPKLFRGKLNYLPAYNIHMELPVTPKPMPASLPDLPTDHTGKIFGIVYITLTGVIDTIISATSPWSWVKKSVSYPFKLAPLLWWALPAKTLAQVTPENNRLAAQDLIPDTKGGEEKGVGLGVMDRTGSRAVRLRLSQLKLLTTFSLVVRISWERPGMSSSKCMN</sequence>
<dbReference type="Proteomes" id="UP001165960">
    <property type="component" value="Unassembled WGS sequence"/>
</dbReference>
<accession>A0ACC2TQA9</accession>
<evidence type="ECO:0000313" key="1">
    <source>
        <dbReference type="EMBL" id="KAJ9076760.1"/>
    </source>
</evidence>
<dbReference type="EMBL" id="QTSX02002249">
    <property type="protein sequence ID" value="KAJ9076760.1"/>
    <property type="molecule type" value="Genomic_DNA"/>
</dbReference>
<proteinExistence type="predicted"/>
<protein>
    <submittedName>
        <fullName evidence="1">Uncharacterized protein</fullName>
    </submittedName>
</protein>
<comment type="caution">
    <text evidence="1">The sequence shown here is derived from an EMBL/GenBank/DDBJ whole genome shotgun (WGS) entry which is preliminary data.</text>
</comment>
<organism evidence="1 2">
    <name type="scientific">Entomophthora muscae</name>
    <dbReference type="NCBI Taxonomy" id="34485"/>
    <lineage>
        <taxon>Eukaryota</taxon>
        <taxon>Fungi</taxon>
        <taxon>Fungi incertae sedis</taxon>
        <taxon>Zoopagomycota</taxon>
        <taxon>Entomophthoromycotina</taxon>
        <taxon>Entomophthoromycetes</taxon>
        <taxon>Entomophthorales</taxon>
        <taxon>Entomophthoraceae</taxon>
        <taxon>Entomophthora</taxon>
    </lineage>
</organism>
<name>A0ACC2TQA9_9FUNG</name>